<evidence type="ECO:0000256" key="1">
    <source>
        <dbReference type="SAM" id="Phobius"/>
    </source>
</evidence>
<dbReference type="AlphaFoldDB" id="A0AA39HKP1"/>
<gene>
    <name evidence="2" type="ORF">QR680_003520</name>
</gene>
<dbReference type="Proteomes" id="UP001175271">
    <property type="component" value="Unassembled WGS sequence"/>
</dbReference>
<reference evidence="2" key="1">
    <citation type="submission" date="2023-06" db="EMBL/GenBank/DDBJ databases">
        <title>Genomic analysis of the entomopathogenic nematode Steinernema hermaphroditum.</title>
        <authorList>
            <person name="Schwarz E.M."/>
            <person name="Heppert J.K."/>
            <person name="Baniya A."/>
            <person name="Schwartz H.T."/>
            <person name="Tan C.-H."/>
            <person name="Antoshechkin I."/>
            <person name="Sternberg P.W."/>
            <person name="Goodrich-Blair H."/>
            <person name="Dillman A.R."/>
        </authorList>
    </citation>
    <scope>NUCLEOTIDE SEQUENCE</scope>
    <source>
        <strain evidence="2">PS9179</strain>
        <tissue evidence="2">Whole animal</tissue>
    </source>
</reference>
<dbReference type="EMBL" id="JAUCMV010000003">
    <property type="protein sequence ID" value="KAK0407663.1"/>
    <property type="molecule type" value="Genomic_DNA"/>
</dbReference>
<keyword evidence="3" id="KW-1185">Reference proteome</keyword>
<name>A0AA39HKP1_9BILA</name>
<keyword evidence="1" id="KW-0472">Membrane</keyword>
<organism evidence="2 3">
    <name type="scientific">Steinernema hermaphroditum</name>
    <dbReference type="NCBI Taxonomy" id="289476"/>
    <lineage>
        <taxon>Eukaryota</taxon>
        <taxon>Metazoa</taxon>
        <taxon>Ecdysozoa</taxon>
        <taxon>Nematoda</taxon>
        <taxon>Chromadorea</taxon>
        <taxon>Rhabditida</taxon>
        <taxon>Tylenchina</taxon>
        <taxon>Panagrolaimomorpha</taxon>
        <taxon>Strongyloidoidea</taxon>
        <taxon>Steinernematidae</taxon>
        <taxon>Steinernema</taxon>
    </lineage>
</organism>
<protein>
    <submittedName>
        <fullName evidence="2">Uncharacterized protein</fullName>
    </submittedName>
</protein>
<feature type="transmembrane region" description="Helical" evidence="1">
    <location>
        <begin position="6"/>
        <end position="27"/>
    </location>
</feature>
<comment type="caution">
    <text evidence="2">The sequence shown here is derived from an EMBL/GenBank/DDBJ whole genome shotgun (WGS) entry which is preliminary data.</text>
</comment>
<proteinExistence type="predicted"/>
<accession>A0AA39HKP1</accession>
<sequence>MQWLRSVFSISLLVVTVLIVDGALSGFHERQFRVKRQYCLNYPCPPGSTPDVPNWGYYNYYNYPYYGY</sequence>
<evidence type="ECO:0000313" key="2">
    <source>
        <dbReference type="EMBL" id="KAK0407663.1"/>
    </source>
</evidence>
<keyword evidence="1" id="KW-1133">Transmembrane helix</keyword>
<keyword evidence="1" id="KW-0812">Transmembrane</keyword>
<evidence type="ECO:0000313" key="3">
    <source>
        <dbReference type="Proteomes" id="UP001175271"/>
    </source>
</evidence>